<feature type="transmembrane region" description="Helical" evidence="6">
    <location>
        <begin position="160"/>
        <end position="184"/>
    </location>
</feature>
<proteinExistence type="predicted"/>
<evidence type="ECO:0000256" key="2">
    <source>
        <dbReference type="ARBA" id="ARBA00022475"/>
    </source>
</evidence>
<evidence type="ECO:0000256" key="3">
    <source>
        <dbReference type="ARBA" id="ARBA00022692"/>
    </source>
</evidence>
<keyword evidence="3 6" id="KW-0812">Transmembrane</keyword>
<dbReference type="CDD" id="cd06173">
    <property type="entry name" value="MFS_MefA_like"/>
    <property type="match status" value="1"/>
</dbReference>
<evidence type="ECO:0000313" key="7">
    <source>
        <dbReference type="EMBL" id="MFD1178566.1"/>
    </source>
</evidence>
<feature type="transmembrane region" description="Helical" evidence="6">
    <location>
        <begin position="135"/>
        <end position="154"/>
    </location>
</feature>
<evidence type="ECO:0000313" key="8">
    <source>
        <dbReference type="Proteomes" id="UP001597262"/>
    </source>
</evidence>
<organism evidence="7 8">
    <name type="scientific">Paenibacillus puldeungensis</name>
    <dbReference type="NCBI Taxonomy" id="696536"/>
    <lineage>
        <taxon>Bacteria</taxon>
        <taxon>Bacillati</taxon>
        <taxon>Bacillota</taxon>
        <taxon>Bacilli</taxon>
        <taxon>Bacillales</taxon>
        <taxon>Paenibacillaceae</taxon>
        <taxon>Paenibacillus</taxon>
    </lineage>
</organism>
<dbReference type="PANTHER" id="PTHR23513">
    <property type="entry name" value="INTEGRAL MEMBRANE EFFLUX PROTEIN-RELATED"/>
    <property type="match status" value="1"/>
</dbReference>
<comment type="caution">
    <text evidence="7">The sequence shown here is derived from an EMBL/GenBank/DDBJ whole genome shotgun (WGS) entry which is preliminary data.</text>
</comment>
<dbReference type="PANTHER" id="PTHR23513:SF19">
    <property type="entry name" value="MAJOR FACILITATOR SUPERFAMILY (MFS) PROFILE DOMAIN-CONTAINING PROTEIN"/>
    <property type="match status" value="1"/>
</dbReference>
<evidence type="ECO:0000256" key="1">
    <source>
        <dbReference type="ARBA" id="ARBA00004651"/>
    </source>
</evidence>
<feature type="transmembrane region" description="Helical" evidence="6">
    <location>
        <begin position="393"/>
        <end position="415"/>
    </location>
</feature>
<feature type="transmembrane region" description="Helical" evidence="6">
    <location>
        <begin position="307"/>
        <end position="327"/>
    </location>
</feature>
<keyword evidence="8" id="KW-1185">Reference proteome</keyword>
<dbReference type="InterPro" id="IPR036259">
    <property type="entry name" value="MFS_trans_sf"/>
</dbReference>
<feature type="transmembrane region" description="Helical" evidence="6">
    <location>
        <begin position="279"/>
        <end position="300"/>
    </location>
</feature>
<evidence type="ECO:0000256" key="5">
    <source>
        <dbReference type="ARBA" id="ARBA00023136"/>
    </source>
</evidence>
<dbReference type="Pfam" id="PF07690">
    <property type="entry name" value="MFS_1"/>
    <property type="match status" value="1"/>
</dbReference>
<dbReference type="Gene3D" id="1.20.1250.20">
    <property type="entry name" value="MFS general substrate transporter like domains"/>
    <property type="match status" value="1"/>
</dbReference>
<name>A0ABW3S198_9BACL</name>
<feature type="transmembrane region" description="Helical" evidence="6">
    <location>
        <begin position="246"/>
        <end position="267"/>
    </location>
</feature>
<dbReference type="RefSeq" id="WP_379321008.1">
    <property type="nucleotide sequence ID" value="NZ_JBHTLM010000018.1"/>
</dbReference>
<feature type="transmembrane region" description="Helical" evidence="6">
    <location>
        <begin position="368"/>
        <end position="387"/>
    </location>
</feature>
<protein>
    <submittedName>
        <fullName evidence="7">MFS transporter</fullName>
    </submittedName>
</protein>
<keyword evidence="5 6" id="KW-0472">Membrane</keyword>
<sequence length="431" mass="47015">MIKRSFYFLWSSQTLSNMVDVFYTVALITFVLDRTGSVVFATLVPFIRVIAQLLSGLLAPLMIAKYRLTFLLSFSQCGQFLLFALMAGYVSPWGGSNLYVLYGLILAISFLDGWTTPTRNALVSRLVTDQALMKANGMIATTDQIVLFAGWAVSGLMVAWLGYFPVLLLVAVGYGLAMAVTTLIEDPTEPKRGSFWDVRSASAAYVEKLAKEAGAEKTSVTPSRWDTLKEGWIALWRSPRLRSLTLIEMTDMIGGSVWAGAFLLVFVKEILMKDEAWWGYINASYFAGAVLGGLLVVAMANRLNRNIFGAMLLGMIGYAALTAWFALNTSAPLTLFIVLITGPFAELAAVSGRTLVQRSVDKDLLPKVLSAQATLSNTIFGLSLLFMSGIAELFGIVNMYLLAAVLTVLATVVGWMNRRAFRSGPDGVEQA</sequence>
<keyword evidence="2" id="KW-1003">Cell membrane</keyword>
<feature type="transmembrane region" description="Helical" evidence="6">
    <location>
        <begin position="333"/>
        <end position="356"/>
    </location>
</feature>
<dbReference type="InterPro" id="IPR011701">
    <property type="entry name" value="MFS"/>
</dbReference>
<evidence type="ECO:0000256" key="4">
    <source>
        <dbReference type="ARBA" id="ARBA00022989"/>
    </source>
</evidence>
<dbReference type="EMBL" id="JBHTLM010000018">
    <property type="protein sequence ID" value="MFD1178566.1"/>
    <property type="molecule type" value="Genomic_DNA"/>
</dbReference>
<evidence type="ECO:0000256" key="6">
    <source>
        <dbReference type="SAM" id="Phobius"/>
    </source>
</evidence>
<feature type="transmembrane region" description="Helical" evidence="6">
    <location>
        <begin position="68"/>
        <end position="90"/>
    </location>
</feature>
<reference evidence="8" key="1">
    <citation type="journal article" date="2019" name="Int. J. Syst. Evol. Microbiol.">
        <title>The Global Catalogue of Microorganisms (GCM) 10K type strain sequencing project: providing services to taxonomists for standard genome sequencing and annotation.</title>
        <authorList>
            <consortium name="The Broad Institute Genomics Platform"/>
            <consortium name="The Broad Institute Genome Sequencing Center for Infectious Disease"/>
            <person name="Wu L."/>
            <person name="Ma J."/>
        </authorList>
    </citation>
    <scope>NUCLEOTIDE SEQUENCE [LARGE SCALE GENOMIC DNA]</scope>
    <source>
        <strain evidence="8">CCUG 59189</strain>
    </source>
</reference>
<dbReference type="Proteomes" id="UP001597262">
    <property type="component" value="Unassembled WGS sequence"/>
</dbReference>
<dbReference type="SUPFAM" id="SSF103473">
    <property type="entry name" value="MFS general substrate transporter"/>
    <property type="match status" value="1"/>
</dbReference>
<feature type="transmembrane region" description="Helical" evidence="6">
    <location>
        <begin position="38"/>
        <end position="61"/>
    </location>
</feature>
<feature type="transmembrane region" description="Helical" evidence="6">
    <location>
        <begin position="96"/>
        <end position="114"/>
    </location>
</feature>
<accession>A0ABW3S198</accession>
<comment type="subcellular location">
    <subcellularLocation>
        <location evidence="1">Cell membrane</location>
        <topology evidence="1">Multi-pass membrane protein</topology>
    </subcellularLocation>
</comment>
<keyword evidence="4 6" id="KW-1133">Transmembrane helix</keyword>
<gene>
    <name evidence="7" type="ORF">ACFQ3W_20010</name>
</gene>
<feature type="transmembrane region" description="Helical" evidence="6">
    <location>
        <begin position="7"/>
        <end position="32"/>
    </location>
</feature>